<dbReference type="GO" id="GO:0003677">
    <property type="term" value="F:DNA binding"/>
    <property type="evidence" value="ECO:0007669"/>
    <property type="project" value="UniProtKB-KW"/>
</dbReference>
<dbReference type="Gene3D" id="1.10.10.10">
    <property type="entry name" value="Winged helix-like DNA-binding domain superfamily/Winged helix DNA-binding domain"/>
    <property type="match status" value="1"/>
</dbReference>
<accession>A0A6I2U834</accession>
<dbReference type="CDD" id="cd00609">
    <property type="entry name" value="AAT_like"/>
    <property type="match status" value="1"/>
</dbReference>
<dbReference type="PANTHER" id="PTHR46577">
    <property type="entry name" value="HTH-TYPE TRANSCRIPTIONAL REGULATORY PROTEIN GABR"/>
    <property type="match status" value="1"/>
</dbReference>
<dbReference type="AlphaFoldDB" id="A0A6I2U834"/>
<dbReference type="GO" id="GO:0008483">
    <property type="term" value="F:transaminase activity"/>
    <property type="evidence" value="ECO:0007669"/>
    <property type="project" value="UniProtKB-KW"/>
</dbReference>
<dbReference type="InterPro" id="IPR051446">
    <property type="entry name" value="HTH_trans_reg/aminotransferase"/>
</dbReference>
<dbReference type="InterPro" id="IPR036390">
    <property type="entry name" value="WH_DNA-bd_sf"/>
</dbReference>
<protein>
    <submittedName>
        <fullName evidence="8">PLP-dependent aminotransferase family protein</fullName>
    </submittedName>
</protein>
<evidence type="ECO:0000256" key="2">
    <source>
        <dbReference type="ARBA" id="ARBA00022898"/>
    </source>
</evidence>
<sequence>MLTLELHKNKSTPLYMQIYSYIKSEVLARRLKAGTKLPSKRALAAQLGISTITIEGAYGQLMAEGYIYAKAKSGYYISPLESIQQADDSAADFFQHNTLGDAQLFSGPEKISYESGYTDNMPGASGTVNMAGLSNSPSTSGIFVPSSLQSTNTALSHASSEISSRPSITSTSMPSSSTISSKGRMSHERTAQTSCATIDLSSNNILPESFPFSIWTKLMRHTMSENQALLLTKSPTAGIYSLRCAIAEHLLRFRGMHIQPEQIIIGAGTEYLYELIIKLIGRDKIYCVEDPGYHKLQRIYTDNGACCFSLPIDQQGMSVTALNAVRCDVIHISPSHHFPTGIITPVSRRYELLGWATSGQRYIIEDDYDTEFRLVGKPIPSLFSMDMSSKVIYMNTFSKSLTSTIRISYMVLPMPLMEEFNRRLGYLSCTVSTFEQYTLAEFINQGYFERHINRMRNNYKKLRQLLLKELLTHPEHDKIQILQQASGLYFLLKINTTLSDRDLRSRLQQNGVHLQSLQHYYQNRQAAPEHTFVVNYSSLTEKDIPRAVAALFESLTI</sequence>
<keyword evidence="5" id="KW-0804">Transcription</keyword>
<keyword evidence="4" id="KW-0238">DNA-binding</keyword>
<dbReference type="GO" id="GO:0003700">
    <property type="term" value="F:DNA-binding transcription factor activity"/>
    <property type="evidence" value="ECO:0007669"/>
    <property type="project" value="InterPro"/>
</dbReference>
<keyword evidence="8" id="KW-0808">Transferase</keyword>
<gene>
    <name evidence="8" type="ORF">FYJ84_01450</name>
</gene>
<dbReference type="SUPFAM" id="SSF53383">
    <property type="entry name" value="PLP-dependent transferases"/>
    <property type="match status" value="1"/>
</dbReference>
<dbReference type="InterPro" id="IPR004839">
    <property type="entry name" value="Aminotransferase_I/II_large"/>
</dbReference>
<dbReference type="PROSITE" id="PS50949">
    <property type="entry name" value="HTH_GNTR"/>
    <property type="match status" value="1"/>
</dbReference>
<feature type="region of interest" description="Disordered" evidence="6">
    <location>
        <begin position="159"/>
        <end position="187"/>
    </location>
</feature>
<evidence type="ECO:0000256" key="1">
    <source>
        <dbReference type="ARBA" id="ARBA00005384"/>
    </source>
</evidence>
<keyword evidence="8" id="KW-0032">Aminotransferase</keyword>
<dbReference type="GO" id="GO:0030170">
    <property type="term" value="F:pyridoxal phosphate binding"/>
    <property type="evidence" value="ECO:0007669"/>
    <property type="project" value="InterPro"/>
</dbReference>
<dbReference type="SUPFAM" id="SSF46785">
    <property type="entry name" value="Winged helix' DNA-binding domain"/>
    <property type="match status" value="1"/>
</dbReference>
<evidence type="ECO:0000259" key="7">
    <source>
        <dbReference type="PROSITE" id="PS50949"/>
    </source>
</evidence>
<proteinExistence type="inferred from homology"/>
<dbReference type="SMART" id="SM00345">
    <property type="entry name" value="HTH_GNTR"/>
    <property type="match status" value="1"/>
</dbReference>
<evidence type="ECO:0000313" key="8">
    <source>
        <dbReference type="EMBL" id="MSU07663.1"/>
    </source>
</evidence>
<evidence type="ECO:0000256" key="3">
    <source>
        <dbReference type="ARBA" id="ARBA00023015"/>
    </source>
</evidence>
<dbReference type="PANTHER" id="PTHR46577:SF1">
    <property type="entry name" value="HTH-TYPE TRANSCRIPTIONAL REGULATORY PROTEIN GABR"/>
    <property type="match status" value="1"/>
</dbReference>
<evidence type="ECO:0000256" key="5">
    <source>
        <dbReference type="ARBA" id="ARBA00023163"/>
    </source>
</evidence>
<feature type="domain" description="HTH gntR-type" evidence="7">
    <location>
        <begin position="12"/>
        <end position="80"/>
    </location>
</feature>
<organism evidence="8 9">
    <name type="scientific">Anaerovibrio slackiae</name>
    <dbReference type="NCBI Taxonomy" id="2652309"/>
    <lineage>
        <taxon>Bacteria</taxon>
        <taxon>Bacillati</taxon>
        <taxon>Bacillota</taxon>
        <taxon>Negativicutes</taxon>
        <taxon>Selenomonadales</taxon>
        <taxon>Selenomonadaceae</taxon>
        <taxon>Anaerovibrio</taxon>
    </lineage>
</organism>
<dbReference type="Pfam" id="PF00392">
    <property type="entry name" value="GntR"/>
    <property type="match status" value="1"/>
</dbReference>
<dbReference type="Pfam" id="PF00155">
    <property type="entry name" value="Aminotran_1_2"/>
    <property type="match status" value="1"/>
</dbReference>
<dbReference type="Gene3D" id="3.40.640.10">
    <property type="entry name" value="Type I PLP-dependent aspartate aminotransferase-like (Major domain)"/>
    <property type="match status" value="1"/>
</dbReference>
<dbReference type="Proteomes" id="UP000433181">
    <property type="component" value="Unassembled WGS sequence"/>
</dbReference>
<dbReference type="InterPro" id="IPR036388">
    <property type="entry name" value="WH-like_DNA-bd_sf"/>
</dbReference>
<name>A0A6I2U834_9FIRM</name>
<reference evidence="8 9" key="1">
    <citation type="submission" date="2019-08" db="EMBL/GenBank/DDBJ databases">
        <title>In-depth cultivation of the pig gut microbiome towards novel bacterial diversity and tailored functional studies.</title>
        <authorList>
            <person name="Wylensek D."/>
            <person name="Hitch T.C.A."/>
            <person name="Clavel T."/>
        </authorList>
    </citation>
    <scope>NUCLEOTIDE SEQUENCE [LARGE SCALE GENOMIC DNA]</scope>
    <source>
        <strain evidence="8 9">WCA-693-APC-5D-A</strain>
    </source>
</reference>
<keyword evidence="3" id="KW-0805">Transcription regulation</keyword>
<evidence type="ECO:0000313" key="9">
    <source>
        <dbReference type="Proteomes" id="UP000433181"/>
    </source>
</evidence>
<keyword evidence="9" id="KW-1185">Reference proteome</keyword>
<comment type="caution">
    <text evidence="8">The sequence shown here is derived from an EMBL/GenBank/DDBJ whole genome shotgun (WGS) entry which is preliminary data.</text>
</comment>
<evidence type="ECO:0000256" key="4">
    <source>
        <dbReference type="ARBA" id="ARBA00023125"/>
    </source>
</evidence>
<dbReference type="InterPro" id="IPR015424">
    <property type="entry name" value="PyrdxlP-dep_Trfase"/>
</dbReference>
<dbReference type="CDD" id="cd07377">
    <property type="entry name" value="WHTH_GntR"/>
    <property type="match status" value="1"/>
</dbReference>
<dbReference type="EMBL" id="VUNR01000002">
    <property type="protein sequence ID" value="MSU07663.1"/>
    <property type="molecule type" value="Genomic_DNA"/>
</dbReference>
<feature type="compositionally biased region" description="Low complexity" evidence="6">
    <location>
        <begin position="159"/>
        <end position="181"/>
    </location>
</feature>
<evidence type="ECO:0000256" key="6">
    <source>
        <dbReference type="SAM" id="MobiDB-lite"/>
    </source>
</evidence>
<dbReference type="GeneID" id="96777572"/>
<dbReference type="InterPro" id="IPR000524">
    <property type="entry name" value="Tscrpt_reg_HTH_GntR"/>
</dbReference>
<comment type="similarity">
    <text evidence="1">In the C-terminal section; belongs to the class-I pyridoxal-phosphate-dependent aminotransferase family.</text>
</comment>
<keyword evidence="2" id="KW-0663">Pyridoxal phosphate</keyword>
<dbReference type="RefSeq" id="WP_154405416.1">
    <property type="nucleotide sequence ID" value="NZ_VUNR01000002.1"/>
</dbReference>
<dbReference type="InterPro" id="IPR015421">
    <property type="entry name" value="PyrdxlP-dep_Trfase_major"/>
</dbReference>